<dbReference type="PANTHER" id="PTHR37542:SF3">
    <property type="entry name" value="PRION-INHIBITION AND PROPAGATION HELO DOMAIN-CONTAINING PROTEIN"/>
    <property type="match status" value="1"/>
</dbReference>
<dbReference type="EMBL" id="MU854721">
    <property type="protein sequence ID" value="KAK4031714.1"/>
    <property type="molecule type" value="Genomic_DNA"/>
</dbReference>
<proteinExistence type="predicted"/>
<dbReference type="GO" id="GO:0004672">
    <property type="term" value="F:protein kinase activity"/>
    <property type="evidence" value="ECO:0007669"/>
    <property type="project" value="InterPro"/>
</dbReference>
<dbReference type="PROSITE" id="PS50011">
    <property type="entry name" value="PROTEIN_KINASE_DOM"/>
    <property type="match status" value="1"/>
</dbReference>
<dbReference type="InterPro" id="IPR000719">
    <property type="entry name" value="Prot_kinase_dom"/>
</dbReference>
<evidence type="ECO:0000259" key="1">
    <source>
        <dbReference type="PROSITE" id="PS50011"/>
    </source>
</evidence>
<reference evidence="3" key="1">
    <citation type="journal article" date="2023" name="Mol. Phylogenet. Evol.">
        <title>Genome-scale phylogeny and comparative genomics of the fungal order Sordariales.</title>
        <authorList>
            <person name="Hensen N."/>
            <person name="Bonometti L."/>
            <person name="Westerberg I."/>
            <person name="Brannstrom I.O."/>
            <person name="Guillou S."/>
            <person name="Cros-Aarteil S."/>
            <person name="Calhoun S."/>
            <person name="Haridas S."/>
            <person name="Kuo A."/>
            <person name="Mondo S."/>
            <person name="Pangilinan J."/>
            <person name="Riley R."/>
            <person name="LaButti K."/>
            <person name="Andreopoulos B."/>
            <person name="Lipzen A."/>
            <person name="Chen C."/>
            <person name="Yan M."/>
            <person name="Daum C."/>
            <person name="Ng V."/>
            <person name="Clum A."/>
            <person name="Steindorff A."/>
            <person name="Ohm R.A."/>
            <person name="Martin F."/>
            <person name="Silar P."/>
            <person name="Natvig D.O."/>
            <person name="Lalanne C."/>
            <person name="Gautier V."/>
            <person name="Ament-Velasquez S.L."/>
            <person name="Kruys A."/>
            <person name="Hutchinson M.I."/>
            <person name="Powell A.J."/>
            <person name="Barry K."/>
            <person name="Miller A.N."/>
            <person name="Grigoriev I.V."/>
            <person name="Debuchy R."/>
            <person name="Gladieux P."/>
            <person name="Hiltunen Thoren M."/>
            <person name="Johannesson H."/>
        </authorList>
    </citation>
    <scope>NUCLEOTIDE SEQUENCE [LARGE SCALE GENOMIC DNA]</scope>
    <source>
        <strain evidence="3">CBS 284.82</strain>
    </source>
</reference>
<dbReference type="AlphaFoldDB" id="A0AAN6P4P2"/>
<feature type="domain" description="Protein kinase" evidence="1">
    <location>
        <begin position="42"/>
        <end position="389"/>
    </location>
</feature>
<dbReference type="GO" id="GO:0005524">
    <property type="term" value="F:ATP binding"/>
    <property type="evidence" value="ECO:0007669"/>
    <property type="project" value="InterPro"/>
</dbReference>
<keyword evidence="3" id="KW-1185">Reference proteome</keyword>
<sequence length="389" mass="43026">MPLVRLSPTFYNIDSLRAFPSLEATAGGNEQVHLASSLANLKIIAGNLGQRATGARKKPIPWKSVKTGDDGEKELLLEPCKDDREVAELYSTNLGTGPVLIEWKVVPVVLPLEQKDKLKDRVYNLGTVLKATGKPSEIRTLDYMGILEKPVGDTADKEYGIVFRIPGGQTPFSLHSRISEPGTTPSLDQKFSLARALANAVLFLHLASWLHKGIRSDNVLFFAASTSTIDLTEPYLGGFEYSRFNERSTLTENTDDDLEHNLYRHPEHQGWPMSGDGHKQRTTRKSFTYRADLYSLGVTLLEIGLWETAAQIYTASAPKAAEGKRRKQSFETAFLGKLPLLRAQIGGIYTGVTERCLQGDFELNYSGEAGTIQEAFYISAIRPLESCTV</sequence>
<accession>A0AAN6P4P2</accession>
<comment type="caution">
    <text evidence="2">The sequence shown here is derived from an EMBL/GenBank/DDBJ whole genome shotgun (WGS) entry which is preliminary data.</text>
</comment>
<organism evidence="2 3">
    <name type="scientific">Parachaetomium inaequale</name>
    <dbReference type="NCBI Taxonomy" id="2588326"/>
    <lineage>
        <taxon>Eukaryota</taxon>
        <taxon>Fungi</taxon>
        <taxon>Dikarya</taxon>
        <taxon>Ascomycota</taxon>
        <taxon>Pezizomycotina</taxon>
        <taxon>Sordariomycetes</taxon>
        <taxon>Sordariomycetidae</taxon>
        <taxon>Sordariales</taxon>
        <taxon>Chaetomiaceae</taxon>
        <taxon>Parachaetomium</taxon>
    </lineage>
</organism>
<evidence type="ECO:0000313" key="2">
    <source>
        <dbReference type="EMBL" id="KAK4031714.1"/>
    </source>
</evidence>
<dbReference type="InterPro" id="IPR011009">
    <property type="entry name" value="Kinase-like_dom_sf"/>
</dbReference>
<gene>
    <name evidence="2" type="ORF">C8A01DRAFT_21123</name>
</gene>
<dbReference type="PANTHER" id="PTHR37542">
    <property type="entry name" value="HELO DOMAIN-CONTAINING PROTEIN-RELATED"/>
    <property type="match status" value="1"/>
</dbReference>
<dbReference type="Proteomes" id="UP001303115">
    <property type="component" value="Unassembled WGS sequence"/>
</dbReference>
<evidence type="ECO:0000313" key="3">
    <source>
        <dbReference type="Proteomes" id="UP001303115"/>
    </source>
</evidence>
<protein>
    <recommendedName>
        <fullName evidence="1">Protein kinase domain-containing protein</fullName>
    </recommendedName>
</protein>
<dbReference type="Gene3D" id="1.10.510.10">
    <property type="entry name" value="Transferase(Phosphotransferase) domain 1"/>
    <property type="match status" value="1"/>
</dbReference>
<dbReference type="SUPFAM" id="SSF56112">
    <property type="entry name" value="Protein kinase-like (PK-like)"/>
    <property type="match status" value="1"/>
</dbReference>
<name>A0AAN6P4P2_9PEZI</name>